<evidence type="ECO:0000313" key="2">
    <source>
        <dbReference type="Proteomes" id="UP000307720"/>
    </source>
</evidence>
<name>A0AC61R1D6_9FIRM</name>
<proteinExistence type="predicted"/>
<protein>
    <submittedName>
        <fullName evidence="1">Plasmid mobilization relaxosome protein MobC</fullName>
    </submittedName>
</protein>
<comment type="caution">
    <text evidence="1">The sequence shown here is derived from an EMBL/GenBank/DDBJ whole genome shotgun (WGS) entry which is preliminary data.</text>
</comment>
<dbReference type="Proteomes" id="UP000307720">
    <property type="component" value="Unassembled WGS sequence"/>
</dbReference>
<keyword evidence="2" id="KW-1185">Reference proteome</keyword>
<sequence>MAMELRKAYRLTKEQDEELKRKVEEVGMTESEFIRLLITQKPKDYPEIRQMLTGLIGEVNRIGVNINEIVHNNNSMLYSDSDKSRLFAYMLKLNEKLNKVVDDIGDH</sequence>
<dbReference type="EMBL" id="SRZB01000013">
    <property type="protein sequence ID" value="TGX98848.1"/>
    <property type="molecule type" value="Genomic_DNA"/>
</dbReference>
<evidence type="ECO:0000313" key="1">
    <source>
        <dbReference type="EMBL" id="TGX98848.1"/>
    </source>
</evidence>
<organism evidence="1 2">
    <name type="scientific">Hominisplanchenecus murintestinalis</name>
    <dbReference type="NCBI Taxonomy" id="2941517"/>
    <lineage>
        <taxon>Bacteria</taxon>
        <taxon>Bacillati</taxon>
        <taxon>Bacillota</taxon>
        <taxon>Clostridia</taxon>
        <taxon>Lachnospirales</taxon>
        <taxon>Lachnospiraceae</taxon>
        <taxon>Hominisplanchenecus</taxon>
    </lineage>
</organism>
<gene>
    <name evidence="1" type="primary">mobC</name>
    <name evidence="1" type="ORF">E5357_07750</name>
</gene>
<reference evidence="1" key="1">
    <citation type="submission" date="2019-04" db="EMBL/GenBank/DDBJ databases">
        <title>Microbes associate with the intestines of laboratory mice.</title>
        <authorList>
            <person name="Navarre W."/>
            <person name="Wong E."/>
            <person name="Huang K."/>
            <person name="Tropini C."/>
            <person name="Ng K."/>
            <person name="Yu B."/>
        </authorList>
    </citation>
    <scope>NUCLEOTIDE SEQUENCE</scope>
    <source>
        <strain evidence="1">NM72_1-8</strain>
    </source>
</reference>
<accession>A0AC61R1D6</accession>